<dbReference type="InterPro" id="IPR012951">
    <property type="entry name" value="BBE"/>
</dbReference>
<proteinExistence type="inferred from homology"/>
<comment type="cofactor">
    <cofactor evidence="1">
        <name>FAD</name>
        <dbReference type="ChEBI" id="CHEBI:57692"/>
    </cofactor>
</comment>
<evidence type="ECO:0000256" key="5">
    <source>
        <dbReference type="ARBA" id="ARBA00023002"/>
    </source>
</evidence>
<dbReference type="PANTHER" id="PTHR42973">
    <property type="entry name" value="BINDING OXIDOREDUCTASE, PUTATIVE (AFU_ORTHOLOGUE AFUA_1G17690)-RELATED"/>
    <property type="match status" value="1"/>
</dbReference>
<dbReference type="InterPro" id="IPR036318">
    <property type="entry name" value="FAD-bd_PCMH-like_sf"/>
</dbReference>
<gene>
    <name evidence="9" type="ORF">EJ08DRAFT_606140</name>
</gene>
<accession>A0A9P4NYT1</accession>
<keyword evidence="10" id="KW-1185">Reference proteome</keyword>
<evidence type="ECO:0000256" key="4">
    <source>
        <dbReference type="ARBA" id="ARBA00022827"/>
    </source>
</evidence>
<comment type="similarity">
    <text evidence="2">Belongs to the oxygen-dependent FAD-linked oxidoreductase family.</text>
</comment>
<dbReference type="InterPro" id="IPR016166">
    <property type="entry name" value="FAD-bd_PCMH"/>
</dbReference>
<dbReference type="GO" id="GO:0016491">
    <property type="term" value="F:oxidoreductase activity"/>
    <property type="evidence" value="ECO:0007669"/>
    <property type="project" value="UniProtKB-KW"/>
</dbReference>
<evidence type="ECO:0000256" key="3">
    <source>
        <dbReference type="ARBA" id="ARBA00022630"/>
    </source>
</evidence>
<evidence type="ECO:0000256" key="6">
    <source>
        <dbReference type="SAM" id="MobiDB-lite"/>
    </source>
</evidence>
<dbReference type="Pfam" id="PF01565">
    <property type="entry name" value="FAD_binding_4"/>
    <property type="match status" value="1"/>
</dbReference>
<dbReference type="GO" id="GO:0071949">
    <property type="term" value="F:FAD binding"/>
    <property type="evidence" value="ECO:0007669"/>
    <property type="project" value="InterPro"/>
</dbReference>
<evidence type="ECO:0000256" key="7">
    <source>
        <dbReference type="SAM" id="SignalP"/>
    </source>
</evidence>
<keyword evidence="3" id="KW-0285">Flavoprotein</keyword>
<feature type="chain" id="PRO_5040165320" evidence="7">
    <location>
        <begin position="17"/>
        <end position="721"/>
    </location>
</feature>
<evidence type="ECO:0000313" key="9">
    <source>
        <dbReference type="EMBL" id="KAF2434160.1"/>
    </source>
</evidence>
<dbReference type="Pfam" id="PF08031">
    <property type="entry name" value="BBE"/>
    <property type="match status" value="1"/>
</dbReference>
<dbReference type="OrthoDB" id="9983560at2759"/>
<dbReference type="Proteomes" id="UP000800235">
    <property type="component" value="Unassembled WGS sequence"/>
</dbReference>
<evidence type="ECO:0000256" key="1">
    <source>
        <dbReference type="ARBA" id="ARBA00001974"/>
    </source>
</evidence>
<feature type="compositionally biased region" description="Polar residues" evidence="6">
    <location>
        <begin position="636"/>
        <end position="654"/>
    </location>
</feature>
<evidence type="ECO:0000256" key="2">
    <source>
        <dbReference type="ARBA" id="ARBA00005466"/>
    </source>
</evidence>
<feature type="domain" description="FAD-binding PCMH-type" evidence="8">
    <location>
        <begin position="107"/>
        <end position="310"/>
    </location>
</feature>
<keyword evidence="7" id="KW-0732">Signal</keyword>
<reference evidence="9" key="1">
    <citation type="journal article" date="2020" name="Stud. Mycol.">
        <title>101 Dothideomycetes genomes: a test case for predicting lifestyles and emergence of pathogens.</title>
        <authorList>
            <person name="Haridas S."/>
            <person name="Albert R."/>
            <person name="Binder M."/>
            <person name="Bloem J."/>
            <person name="Labutti K."/>
            <person name="Salamov A."/>
            <person name="Andreopoulos B."/>
            <person name="Baker S."/>
            <person name="Barry K."/>
            <person name="Bills G."/>
            <person name="Bluhm B."/>
            <person name="Cannon C."/>
            <person name="Castanera R."/>
            <person name="Culley D."/>
            <person name="Daum C."/>
            <person name="Ezra D."/>
            <person name="Gonzalez J."/>
            <person name="Henrissat B."/>
            <person name="Kuo A."/>
            <person name="Liang C."/>
            <person name="Lipzen A."/>
            <person name="Lutzoni F."/>
            <person name="Magnuson J."/>
            <person name="Mondo S."/>
            <person name="Nolan M."/>
            <person name="Ohm R."/>
            <person name="Pangilinan J."/>
            <person name="Park H.-J."/>
            <person name="Ramirez L."/>
            <person name="Alfaro M."/>
            <person name="Sun H."/>
            <person name="Tritt A."/>
            <person name="Yoshinaga Y."/>
            <person name="Zwiers L.-H."/>
            <person name="Turgeon B."/>
            <person name="Goodwin S."/>
            <person name="Spatafora J."/>
            <person name="Crous P."/>
            <person name="Grigoriev I."/>
        </authorList>
    </citation>
    <scope>NUCLEOTIDE SEQUENCE</scope>
    <source>
        <strain evidence="9">CBS 130266</strain>
    </source>
</reference>
<feature type="region of interest" description="Disordered" evidence="6">
    <location>
        <begin position="21"/>
        <end position="57"/>
    </location>
</feature>
<protein>
    <submittedName>
        <fullName evidence="9">FAD-binding domain-containing protein</fullName>
    </submittedName>
</protein>
<dbReference type="InterPro" id="IPR050416">
    <property type="entry name" value="FAD-linked_Oxidoreductase"/>
</dbReference>
<feature type="region of interest" description="Disordered" evidence="6">
    <location>
        <begin position="635"/>
        <end position="654"/>
    </location>
</feature>
<dbReference type="EMBL" id="MU007017">
    <property type="protein sequence ID" value="KAF2434160.1"/>
    <property type="molecule type" value="Genomic_DNA"/>
</dbReference>
<feature type="signal peptide" evidence="7">
    <location>
        <begin position="1"/>
        <end position="16"/>
    </location>
</feature>
<organism evidence="9 10">
    <name type="scientific">Tothia fuscella</name>
    <dbReference type="NCBI Taxonomy" id="1048955"/>
    <lineage>
        <taxon>Eukaryota</taxon>
        <taxon>Fungi</taxon>
        <taxon>Dikarya</taxon>
        <taxon>Ascomycota</taxon>
        <taxon>Pezizomycotina</taxon>
        <taxon>Dothideomycetes</taxon>
        <taxon>Pleosporomycetidae</taxon>
        <taxon>Venturiales</taxon>
        <taxon>Cylindrosympodiaceae</taxon>
        <taxon>Tothia</taxon>
    </lineage>
</organism>
<dbReference type="InterPro" id="IPR006094">
    <property type="entry name" value="Oxid_FAD_bind_N"/>
</dbReference>
<dbReference type="Gene3D" id="3.30.465.10">
    <property type="match status" value="2"/>
</dbReference>
<sequence>MKSLALLLAGLQLGYAFPHEPAGGGAPSSRPKGPASQLPTGKGRPLPQSPQTVPNAPTLASALSQNSTSLNTTAAACKLLPGDLKWPTDAQWKAALPNAIKRGVQNQDFTRPDWHLSALNAADVQKAVKFANEHNLRLSVITTGHDFLSRNDAPTGLGLSLEKLKGVQVAVSYEPTAQGAAQTKFSDDPIKAVNKIAPVGSEQAAVTFGAGVTTQELNNALDVSGLFTMGAAHGEVGVAGGWGQAGGHGPLTSKYGLGVDQVLEYQVVTADGQLRIANAITNPDLFWALRGGGGGTFGVVVQATIKAHPSPKITGSLWWLNTTDSKDAKSVFAPAAQLLSQLPDLNKKGVQGYFYVYPNAIQGIFFLAGEDSGEAKAKTLWAPILEKLSKFPGMATPIQEHVEVPNYKVFFDAAFGALETHGMPAPAKKPMAKRTLFTTGFMKRAQEHHFESDLSKRHGPDGDDDDGPMVGKVNMGPKPSGLIPLDSRLLMPEHLMSPNLTMVLQESFPKMAGAMFRGHLTSGGKVWETDKSGNETSVHPAWRNSLVHILGSGIPGKVIPDLSPLKRLAANTGAYSNEASWQEVNWKETFFGAHYPKLLAIKEKYDPSYLFYVTPGVGADKLVMNNGRLCPASSPVVPTSNRVPESDNQNIGKSATGNDFLTLWPSSQAHADAEMIKAKAGLLEKFLASLGFGKPKAAPSPIVTPLASVSPVAAPTTSPAP</sequence>
<name>A0A9P4NYT1_9PEZI</name>
<dbReference type="PANTHER" id="PTHR42973:SF39">
    <property type="entry name" value="FAD-BINDING PCMH-TYPE DOMAIN-CONTAINING PROTEIN"/>
    <property type="match status" value="1"/>
</dbReference>
<evidence type="ECO:0000313" key="10">
    <source>
        <dbReference type="Proteomes" id="UP000800235"/>
    </source>
</evidence>
<keyword evidence="5" id="KW-0560">Oxidoreductase</keyword>
<dbReference type="SUPFAM" id="SSF56176">
    <property type="entry name" value="FAD-binding/transporter-associated domain-like"/>
    <property type="match status" value="1"/>
</dbReference>
<evidence type="ECO:0000259" key="8">
    <source>
        <dbReference type="PROSITE" id="PS51387"/>
    </source>
</evidence>
<dbReference type="PROSITE" id="PS51387">
    <property type="entry name" value="FAD_PCMH"/>
    <property type="match status" value="1"/>
</dbReference>
<comment type="caution">
    <text evidence="9">The sequence shown here is derived from an EMBL/GenBank/DDBJ whole genome shotgun (WGS) entry which is preliminary data.</text>
</comment>
<dbReference type="AlphaFoldDB" id="A0A9P4NYT1"/>
<keyword evidence="4" id="KW-0274">FAD</keyword>
<dbReference type="InterPro" id="IPR016169">
    <property type="entry name" value="FAD-bd_PCMH_sub2"/>
</dbReference>